<evidence type="ECO:0000256" key="1">
    <source>
        <dbReference type="SAM" id="MobiDB-lite"/>
    </source>
</evidence>
<dbReference type="AlphaFoldDB" id="A0AAN9J1C9"/>
<comment type="caution">
    <text evidence="2">The sequence shown here is derived from an EMBL/GenBank/DDBJ whole genome shotgun (WGS) entry which is preliminary data.</text>
</comment>
<evidence type="ECO:0000313" key="2">
    <source>
        <dbReference type="EMBL" id="KAK7290272.1"/>
    </source>
</evidence>
<sequence length="145" mass="15868">MGFCRNPLQTSSDLVVPKRPPTMMSSRRVCFAPSPEFILVPRVLSGGESKEEEENPKEDPSEGHDEVVDNAADFRWRDDGIVPSLAGLSPRNVAIASSISKLVASVMTDPLELCMTFSPNCYEWKISAEYLLAAASCYCLGDSHV</sequence>
<evidence type="ECO:0000313" key="3">
    <source>
        <dbReference type="Proteomes" id="UP001372338"/>
    </source>
</evidence>
<reference evidence="2 3" key="1">
    <citation type="submission" date="2024-01" db="EMBL/GenBank/DDBJ databases">
        <title>The genomes of 5 underutilized Papilionoideae crops provide insights into root nodulation and disease resistanc.</title>
        <authorList>
            <person name="Yuan L."/>
        </authorList>
    </citation>
    <scope>NUCLEOTIDE SEQUENCE [LARGE SCALE GENOMIC DNA]</scope>
    <source>
        <strain evidence="2">ZHUSHIDOU_FW_LH</strain>
        <tissue evidence="2">Leaf</tissue>
    </source>
</reference>
<gene>
    <name evidence="2" type="ORF">RIF29_04571</name>
</gene>
<name>A0AAN9J1C9_CROPI</name>
<dbReference type="EMBL" id="JAYWIO010000001">
    <property type="protein sequence ID" value="KAK7290272.1"/>
    <property type="molecule type" value="Genomic_DNA"/>
</dbReference>
<dbReference type="Proteomes" id="UP001372338">
    <property type="component" value="Unassembled WGS sequence"/>
</dbReference>
<accession>A0AAN9J1C9</accession>
<keyword evidence="3" id="KW-1185">Reference proteome</keyword>
<feature type="region of interest" description="Disordered" evidence="1">
    <location>
        <begin position="43"/>
        <end position="65"/>
    </location>
</feature>
<protein>
    <submittedName>
        <fullName evidence="2">Uncharacterized protein</fullName>
    </submittedName>
</protein>
<organism evidence="2 3">
    <name type="scientific">Crotalaria pallida</name>
    <name type="common">Smooth rattlebox</name>
    <name type="synonym">Crotalaria striata</name>
    <dbReference type="NCBI Taxonomy" id="3830"/>
    <lineage>
        <taxon>Eukaryota</taxon>
        <taxon>Viridiplantae</taxon>
        <taxon>Streptophyta</taxon>
        <taxon>Embryophyta</taxon>
        <taxon>Tracheophyta</taxon>
        <taxon>Spermatophyta</taxon>
        <taxon>Magnoliopsida</taxon>
        <taxon>eudicotyledons</taxon>
        <taxon>Gunneridae</taxon>
        <taxon>Pentapetalae</taxon>
        <taxon>rosids</taxon>
        <taxon>fabids</taxon>
        <taxon>Fabales</taxon>
        <taxon>Fabaceae</taxon>
        <taxon>Papilionoideae</taxon>
        <taxon>50 kb inversion clade</taxon>
        <taxon>genistoids sensu lato</taxon>
        <taxon>core genistoids</taxon>
        <taxon>Crotalarieae</taxon>
        <taxon>Crotalaria</taxon>
    </lineage>
</organism>
<proteinExistence type="predicted"/>